<comment type="similarity">
    <text evidence="2">Belongs to the VPS52 family.</text>
</comment>
<dbReference type="GO" id="GO:0006896">
    <property type="term" value="P:Golgi to vacuole transport"/>
    <property type="evidence" value="ECO:0007669"/>
    <property type="project" value="TreeGrafter"/>
</dbReference>
<feature type="domain" description="Vps52 C-terminal" evidence="9">
    <location>
        <begin position="255"/>
        <end position="636"/>
    </location>
</feature>
<organism evidence="10 11">
    <name type="scientific">Hymenolepis diminuta</name>
    <name type="common">Rat tapeworm</name>
    <dbReference type="NCBI Taxonomy" id="6216"/>
    <lineage>
        <taxon>Eukaryota</taxon>
        <taxon>Metazoa</taxon>
        <taxon>Spiralia</taxon>
        <taxon>Lophotrochozoa</taxon>
        <taxon>Platyhelminthes</taxon>
        <taxon>Cestoda</taxon>
        <taxon>Eucestoda</taxon>
        <taxon>Cyclophyllidea</taxon>
        <taxon>Hymenolepididae</taxon>
        <taxon>Hymenolepis</taxon>
    </lineage>
</organism>
<evidence type="ECO:0000259" key="8">
    <source>
        <dbReference type="Pfam" id="PF04129"/>
    </source>
</evidence>
<feature type="non-terminal residue" evidence="10">
    <location>
        <position position="1"/>
    </location>
</feature>
<dbReference type="InterPro" id="IPR048319">
    <property type="entry name" value="Vps52_CC"/>
</dbReference>
<proteinExistence type="inferred from homology"/>
<dbReference type="GO" id="GO:0015031">
    <property type="term" value="P:protein transport"/>
    <property type="evidence" value="ECO:0007669"/>
    <property type="project" value="UniProtKB-KW"/>
</dbReference>
<evidence type="ECO:0000256" key="4">
    <source>
        <dbReference type="ARBA" id="ARBA00022448"/>
    </source>
</evidence>
<dbReference type="EMBL" id="CABIJS010000698">
    <property type="protein sequence ID" value="VUZ56105.1"/>
    <property type="molecule type" value="Genomic_DNA"/>
</dbReference>
<keyword evidence="5" id="KW-0653">Protein transport</keyword>
<feature type="compositionally biased region" description="Low complexity" evidence="7">
    <location>
        <begin position="297"/>
        <end position="319"/>
    </location>
</feature>
<feature type="region of interest" description="Disordered" evidence="7">
    <location>
        <begin position="288"/>
        <end position="325"/>
    </location>
</feature>
<dbReference type="Pfam" id="PF04129">
    <property type="entry name" value="Vps52_CC"/>
    <property type="match status" value="1"/>
</dbReference>
<evidence type="ECO:0000256" key="7">
    <source>
        <dbReference type="SAM" id="MobiDB-lite"/>
    </source>
</evidence>
<keyword evidence="6" id="KW-0333">Golgi apparatus</keyword>
<dbReference type="AlphaFoldDB" id="A0A564Z9C6"/>
<dbReference type="GO" id="GO:0000938">
    <property type="term" value="C:GARP complex"/>
    <property type="evidence" value="ECO:0007669"/>
    <property type="project" value="TreeGrafter"/>
</dbReference>
<dbReference type="GO" id="GO:0032456">
    <property type="term" value="P:endocytic recycling"/>
    <property type="evidence" value="ECO:0007669"/>
    <property type="project" value="TreeGrafter"/>
</dbReference>
<comment type="subcellular location">
    <subcellularLocation>
        <location evidence="1">Golgi apparatus</location>
        <location evidence="1">trans-Golgi network</location>
    </subcellularLocation>
</comment>
<sequence length="764" mass="86142">DVVTTGSKCENPNDKSDLLSNIDNEETSILNGEISRSVLESDVDLRVYSKRVEEQLESLEASAIAAYVRMGPNVAGLHQKISACCKTLEHMETILANFHRDLGNISSDIQDLQIQSMNMQQRLQNRQVVRGELSQFLSDMVIPDTLIQHILLTPVTEQDFIENLHELDHKLGILTEYGAMDYPACQDVSSLLTKLKIKSITRIRDFLMDKIKALRKPMANYQVPQSQLLRYRFFYEFLLIHERELAREIRVNYLSTMDKVYFAYFKTYATKLLRLQADSSLEKDELVGKKSDDLNTSNQNPAQSVASSASSTGSTQPTSRPSQFGLGDRAERLLTREGLQAAILLPHAASKIEAKYSIEEIYRSINYAFLDTACREYVFLGDFFLHSFGSPVSGSKSAPRSEQVAASMFDKIFGRTIEALENTIMPPLIQVGQYDLLGLLISIQLTHSMISLMKERGIPVLDSYWSGQLDAMWSRVVDRMEAHITSLRTLDTTQFAQAAALHLRSKHGNSVNEAVAVSNLSPRAYSLIRPHPVTRRYAELAASLHSIGALSIPETNKEGDEMVGQVEGHNLDAGVVLALSRMHKEFEATCYRLAKTLPRNRLRLVFLINNFDLVVTVLSEKGAVNSPEVNQSREAIGMHSAAYIDQALIPYFGSMINFIQMVEKRGPTENVDQNEEGLVTRIVKGFNIDWKNSIEKINGEIMLEFANFTLGTQIFHALLSQLVQVYHRFQKLMTLPPYKTMPVRNQLVSIHQIMNEIKGFKSNF</sequence>
<evidence type="ECO:0000313" key="11">
    <source>
        <dbReference type="Proteomes" id="UP000321570"/>
    </source>
</evidence>
<dbReference type="InterPro" id="IPR007258">
    <property type="entry name" value="Vps52"/>
</dbReference>
<name>A0A564Z9C6_HYMDI</name>
<keyword evidence="4" id="KW-0813">Transport</keyword>
<evidence type="ECO:0000256" key="3">
    <source>
        <dbReference type="ARBA" id="ARBA00017083"/>
    </source>
</evidence>
<dbReference type="InterPro" id="IPR048361">
    <property type="entry name" value="Vps52_C"/>
</dbReference>
<dbReference type="GO" id="GO:0042147">
    <property type="term" value="P:retrograde transport, endosome to Golgi"/>
    <property type="evidence" value="ECO:0007669"/>
    <property type="project" value="TreeGrafter"/>
</dbReference>
<evidence type="ECO:0000313" key="10">
    <source>
        <dbReference type="EMBL" id="VUZ56105.1"/>
    </source>
</evidence>
<reference evidence="10 11" key="1">
    <citation type="submission" date="2019-07" db="EMBL/GenBank/DDBJ databases">
        <authorList>
            <person name="Jastrzebski P J."/>
            <person name="Paukszto L."/>
            <person name="Jastrzebski P J."/>
        </authorList>
    </citation>
    <scope>NUCLEOTIDE SEQUENCE [LARGE SCALE GENOMIC DNA]</scope>
    <source>
        <strain evidence="10 11">WMS-il1</strain>
    </source>
</reference>
<dbReference type="PANTHER" id="PTHR14190:SF7">
    <property type="entry name" value="VACUOLAR PROTEIN SORTING-ASSOCIATED PROTEIN 52 HOMOLOG"/>
    <property type="match status" value="1"/>
</dbReference>
<dbReference type="Pfam" id="PF20655">
    <property type="entry name" value="Vps52_C"/>
    <property type="match status" value="1"/>
</dbReference>
<evidence type="ECO:0000256" key="5">
    <source>
        <dbReference type="ARBA" id="ARBA00022927"/>
    </source>
</evidence>
<evidence type="ECO:0000256" key="6">
    <source>
        <dbReference type="ARBA" id="ARBA00023034"/>
    </source>
</evidence>
<dbReference type="Proteomes" id="UP000321570">
    <property type="component" value="Unassembled WGS sequence"/>
</dbReference>
<dbReference type="GO" id="GO:0007041">
    <property type="term" value="P:lysosomal transport"/>
    <property type="evidence" value="ECO:0007669"/>
    <property type="project" value="TreeGrafter"/>
</dbReference>
<dbReference type="PANTHER" id="PTHR14190">
    <property type="entry name" value="SUPPRESSOR OF ACTIN MUTATIONS 2/VACUOLAR PROTEIN SORTING 52"/>
    <property type="match status" value="1"/>
</dbReference>
<accession>A0A564Z9C6</accession>
<feature type="domain" description="Vps52 coiled-coil" evidence="8">
    <location>
        <begin position="72"/>
        <end position="238"/>
    </location>
</feature>
<evidence type="ECO:0000259" key="9">
    <source>
        <dbReference type="Pfam" id="PF20655"/>
    </source>
</evidence>
<dbReference type="GO" id="GO:0019905">
    <property type="term" value="F:syntaxin binding"/>
    <property type="evidence" value="ECO:0007669"/>
    <property type="project" value="TreeGrafter"/>
</dbReference>
<protein>
    <recommendedName>
        <fullName evidence="3">Vacuolar protein sorting-associated protein 52 homolog</fullName>
    </recommendedName>
</protein>
<evidence type="ECO:0000256" key="2">
    <source>
        <dbReference type="ARBA" id="ARBA00008180"/>
    </source>
</evidence>
<keyword evidence="11" id="KW-1185">Reference proteome</keyword>
<evidence type="ECO:0000256" key="1">
    <source>
        <dbReference type="ARBA" id="ARBA00004601"/>
    </source>
</evidence>
<dbReference type="GO" id="GO:0005829">
    <property type="term" value="C:cytosol"/>
    <property type="evidence" value="ECO:0007669"/>
    <property type="project" value="GOC"/>
</dbReference>
<gene>
    <name evidence="10" type="ORF">WMSIL1_LOCUS13838</name>
</gene>